<keyword evidence="1" id="KW-0472">Membrane</keyword>
<dbReference type="Proteomes" id="UP000178930">
    <property type="component" value="Unassembled WGS sequence"/>
</dbReference>
<sequence length="84" mass="9024">MVLGVFGLVLPLFSALAIIIGIGGLMHVQREKVAGKWMALLGIGLGFLGIVLVLIAILFQVNILQDYLLRFGTIETLVGKAYRG</sequence>
<accession>A0A1G1XTM4</accession>
<evidence type="ECO:0000313" key="3">
    <source>
        <dbReference type="Proteomes" id="UP000178930"/>
    </source>
</evidence>
<organism evidence="2 3">
    <name type="scientific">Candidatus Buchananbacteria bacterium RIFCSPHIGHO2_01_FULL_39_14</name>
    <dbReference type="NCBI Taxonomy" id="1797532"/>
    <lineage>
        <taxon>Bacteria</taxon>
        <taxon>Candidatus Buchananiibacteriota</taxon>
    </lineage>
</organism>
<name>A0A1G1XTM4_9BACT</name>
<proteinExistence type="predicted"/>
<dbReference type="EMBL" id="MHIB01000038">
    <property type="protein sequence ID" value="OGY43312.1"/>
    <property type="molecule type" value="Genomic_DNA"/>
</dbReference>
<feature type="transmembrane region" description="Helical" evidence="1">
    <location>
        <begin position="6"/>
        <end position="25"/>
    </location>
</feature>
<dbReference type="AlphaFoldDB" id="A0A1G1XTM4"/>
<feature type="transmembrane region" description="Helical" evidence="1">
    <location>
        <begin position="37"/>
        <end position="59"/>
    </location>
</feature>
<evidence type="ECO:0000256" key="1">
    <source>
        <dbReference type="SAM" id="Phobius"/>
    </source>
</evidence>
<keyword evidence="1" id="KW-1133">Transmembrane helix</keyword>
<comment type="caution">
    <text evidence="2">The sequence shown here is derived from an EMBL/GenBank/DDBJ whole genome shotgun (WGS) entry which is preliminary data.</text>
</comment>
<evidence type="ECO:0008006" key="4">
    <source>
        <dbReference type="Google" id="ProtNLM"/>
    </source>
</evidence>
<gene>
    <name evidence="2" type="ORF">A2729_05325</name>
</gene>
<reference evidence="2 3" key="1">
    <citation type="journal article" date="2016" name="Nat. Commun.">
        <title>Thousands of microbial genomes shed light on interconnected biogeochemical processes in an aquifer system.</title>
        <authorList>
            <person name="Anantharaman K."/>
            <person name="Brown C.T."/>
            <person name="Hug L.A."/>
            <person name="Sharon I."/>
            <person name="Castelle C.J."/>
            <person name="Probst A.J."/>
            <person name="Thomas B.C."/>
            <person name="Singh A."/>
            <person name="Wilkins M.J."/>
            <person name="Karaoz U."/>
            <person name="Brodie E.L."/>
            <person name="Williams K.H."/>
            <person name="Hubbard S.S."/>
            <person name="Banfield J.F."/>
        </authorList>
    </citation>
    <scope>NUCLEOTIDE SEQUENCE [LARGE SCALE GENOMIC DNA]</scope>
</reference>
<protein>
    <recommendedName>
        <fullName evidence="4">DUF4190 domain-containing protein</fullName>
    </recommendedName>
</protein>
<keyword evidence="1" id="KW-0812">Transmembrane</keyword>
<evidence type="ECO:0000313" key="2">
    <source>
        <dbReference type="EMBL" id="OGY43312.1"/>
    </source>
</evidence>